<dbReference type="AlphaFoldDB" id="A0AA47JMU6"/>
<evidence type="ECO:0000313" key="1">
    <source>
        <dbReference type="EMBL" id="WAT93757.1"/>
    </source>
</evidence>
<keyword evidence="1" id="KW-0614">Plasmid</keyword>
<geneLocation type="plasmid" evidence="1 2">
    <name>pHLA</name>
</geneLocation>
<sequence length="141" mass="15972">MKVTVHNFYITNGKIIGQVGDNDMGLTQGRFFSAEFQKKTPNAVYCELGIKYEFGKASETPIGDLVKEKLFDLQFEITQGSIVAKAQELLRETFGVETTPSVISEVQYKTRLVRKLEWSFFGRKITMTESIDHSGYSELSI</sequence>
<evidence type="ECO:0000313" key="2">
    <source>
        <dbReference type="Proteomes" id="UP001156560"/>
    </source>
</evidence>
<dbReference type="RefSeq" id="WP_025767165.1">
    <property type="nucleotide sequence ID" value="NZ_CP114196.1"/>
</dbReference>
<organism evidence="1 2">
    <name type="scientific">Vibrio parahaemolyticus</name>
    <dbReference type="NCBI Taxonomy" id="670"/>
    <lineage>
        <taxon>Bacteria</taxon>
        <taxon>Pseudomonadati</taxon>
        <taxon>Pseudomonadota</taxon>
        <taxon>Gammaproteobacteria</taxon>
        <taxon>Vibrionales</taxon>
        <taxon>Vibrionaceae</taxon>
        <taxon>Vibrio</taxon>
    </lineage>
</organism>
<accession>A0AA47JMU6</accession>
<gene>
    <name evidence="1" type="ORF">O1Q84_25895</name>
</gene>
<name>A0AA47JMU6_VIBPH</name>
<protein>
    <submittedName>
        <fullName evidence="1">Uncharacterized protein</fullName>
    </submittedName>
</protein>
<dbReference type="Proteomes" id="UP001156560">
    <property type="component" value="Plasmid pHLA"/>
</dbReference>
<proteinExistence type="predicted"/>
<reference evidence="1" key="1">
    <citation type="submission" date="2022-12" db="EMBL/GenBank/DDBJ databases">
        <title>Vibrio parahaemolyticus become highly virulent by producing novel Tc toxins.</title>
        <authorList>
            <person name="Yang F."/>
            <person name="You Y."/>
            <person name="Lai Q."/>
            <person name="Xu L."/>
            <person name="Li F."/>
        </authorList>
    </citation>
    <scope>NUCLEOTIDE SEQUENCE</scope>
    <source>
        <strain evidence="1">Vp-HL-202005</strain>
        <plasmid evidence="1">pHLA</plasmid>
    </source>
</reference>
<dbReference type="EMBL" id="CP114196">
    <property type="protein sequence ID" value="WAT93757.1"/>
    <property type="molecule type" value="Genomic_DNA"/>
</dbReference>